<keyword evidence="3" id="KW-1185">Reference proteome</keyword>
<protein>
    <submittedName>
        <fullName evidence="2">Transferase family-domain-containing protein</fullName>
    </submittedName>
</protein>
<comment type="caution">
    <text evidence="2">The sequence shown here is derived from an EMBL/GenBank/DDBJ whole genome shotgun (WGS) entry which is preliminary data.</text>
</comment>
<dbReference type="SUPFAM" id="SSF52777">
    <property type="entry name" value="CoA-dependent acyltransferases"/>
    <property type="match status" value="1"/>
</dbReference>
<keyword evidence="1 2" id="KW-0808">Transferase</keyword>
<dbReference type="PANTHER" id="PTHR31642:SF310">
    <property type="entry name" value="FATTY ALCOHOL:CAFFEOYL-COA ACYLTRANSFERASE"/>
    <property type="match status" value="1"/>
</dbReference>
<gene>
    <name evidence="2" type="ORF">BJ322DRAFT_1208512</name>
</gene>
<dbReference type="InterPro" id="IPR023213">
    <property type="entry name" value="CAT-like_dom_sf"/>
</dbReference>
<dbReference type="InterPro" id="IPR050317">
    <property type="entry name" value="Plant_Fungal_Acyltransferase"/>
</dbReference>
<sequence>MSQPVVASVRVRPSTRFGLPRPDPVKIHALDLIVPRVWTPIYHFFPPVSQADHPVKETVLNLISSLADVLEHFPLLAGSLKPDCLGNLNIHSDNVGADFVYELRDEMFPGVHAHGLDPRGADIGFPTPGDPLVAVKFTAFTCGTYVLCIATHHVIADLASTMDFVYAYARRFAGKPYLSTVPKTWSREPLMYFDTPSCPVSSLPLLETIPGITVLPPNQPPPPPPLPEPTDLVQIYTTTHKLTQIKNAINSSASTLNVTTFQVLAALMWQAISRVAFFHLPEDEEINFGLAVNGRERAPTRAMVHDRFYGNFNPAVCVSLPQGELVDSDVAFIAGAIKKALKEQLEPGFIARKVKTLESVDSRRILPNTQCQLSSWPKDMMLNEDLDFGFKFIENTDDDPLVRYSPRRKRRVMVSAGDDLPFPVGTMQSMMLDEHIFKILVAVPRGMKDVMLDEVQAWSVEKPGVILTASKILPSLESQARL</sequence>
<dbReference type="AlphaFoldDB" id="A0A9P6L9B2"/>
<evidence type="ECO:0000313" key="3">
    <source>
        <dbReference type="Proteomes" id="UP000736335"/>
    </source>
</evidence>
<name>A0A9P6L9B2_9AGAM</name>
<evidence type="ECO:0000256" key="1">
    <source>
        <dbReference type="ARBA" id="ARBA00022679"/>
    </source>
</evidence>
<dbReference type="Pfam" id="PF02458">
    <property type="entry name" value="Transferase"/>
    <property type="match status" value="1"/>
</dbReference>
<dbReference type="PANTHER" id="PTHR31642">
    <property type="entry name" value="TRICHOTHECENE 3-O-ACETYLTRANSFERASE"/>
    <property type="match status" value="1"/>
</dbReference>
<organism evidence="2 3">
    <name type="scientific">Thelephora terrestris</name>
    <dbReference type="NCBI Taxonomy" id="56493"/>
    <lineage>
        <taxon>Eukaryota</taxon>
        <taxon>Fungi</taxon>
        <taxon>Dikarya</taxon>
        <taxon>Basidiomycota</taxon>
        <taxon>Agaricomycotina</taxon>
        <taxon>Agaricomycetes</taxon>
        <taxon>Thelephorales</taxon>
        <taxon>Thelephoraceae</taxon>
        <taxon>Thelephora</taxon>
    </lineage>
</organism>
<evidence type="ECO:0000313" key="2">
    <source>
        <dbReference type="EMBL" id="KAF9789193.1"/>
    </source>
</evidence>
<proteinExistence type="predicted"/>
<dbReference type="GO" id="GO:0016747">
    <property type="term" value="F:acyltransferase activity, transferring groups other than amino-acyl groups"/>
    <property type="evidence" value="ECO:0007669"/>
    <property type="project" value="TreeGrafter"/>
</dbReference>
<dbReference type="Gene3D" id="3.30.559.10">
    <property type="entry name" value="Chloramphenicol acetyltransferase-like domain"/>
    <property type="match status" value="2"/>
</dbReference>
<reference evidence="2" key="1">
    <citation type="journal article" date="2020" name="Nat. Commun.">
        <title>Large-scale genome sequencing of mycorrhizal fungi provides insights into the early evolution of symbiotic traits.</title>
        <authorList>
            <person name="Miyauchi S."/>
            <person name="Kiss E."/>
            <person name="Kuo A."/>
            <person name="Drula E."/>
            <person name="Kohler A."/>
            <person name="Sanchez-Garcia M."/>
            <person name="Morin E."/>
            <person name="Andreopoulos B."/>
            <person name="Barry K.W."/>
            <person name="Bonito G."/>
            <person name="Buee M."/>
            <person name="Carver A."/>
            <person name="Chen C."/>
            <person name="Cichocki N."/>
            <person name="Clum A."/>
            <person name="Culley D."/>
            <person name="Crous P.W."/>
            <person name="Fauchery L."/>
            <person name="Girlanda M."/>
            <person name="Hayes R.D."/>
            <person name="Keri Z."/>
            <person name="LaButti K."/>
            <person name="Lipzen A."/>
            <person name="Lombard V."/>
            <person name="Magnuson J."/>
            <person name="Maillard F."/>
            <person name="Murat C."/>
            <person name="Nolan M."/>
            <person name="Ohm R.A."/>
            <person name="Pangilinan J."/>
            <person name="Pereira M.F."/>
            <person name="Perotto S."/>
            <person name="Peter M."/>
            <person name="Pfister S."/>
            <person name="Riley R."/>
            <person name="Sitrit Y."/>
            <person name="Stielow J.B."/>
            <person name="Szollosi G."/>
            <person name="Zifcakova L."/>
            <person name="Stursova M."/>
            <person name="Spatafora J.W."/>
            <person name="Tedersoo L."/>
            <person name="Vaario L.M."/>
            <person name="Yamada A."/>
            <person name="Yan M."/>
            <person name="Wang P."/>
            <person name="Xu J."/>
            <person name="Bruns T."/>
            <person name="Baldrian P."/>
            <person name="Vilgalys R."/>
            <person name="Dunand C."/>
            <person name="Henrissat B."/>
            <person name="Grigoriev I.V."/>
            <person name="Hibbett D."/>
            <person name="Nagy L.G."/>
            <person name="Martin F.M."/>
        </authorList>
    </citation>
    <scope>NUCLEOTIDE SEQUENCE</scope>
    <source>
        <strain evidence="2">UH-Tt-Lm1</strain>
    </source>
</reference>
<dbReference type="Proteomes" id="UP000736335">
    <property type="component" value="Unassembled WGS sequence"/>
</dbReference>
<dbReference type="OrthoDB" id="1862401at2759"/>
<dbReference type="EMBL" id="WIUZ02000003">
    <property type="protein sequence ID" value="KAF9789193.1"/>
    <property type="molecule type" value="Genomic_DNA"/>
</dbReference>
<accession>A0A9P6L9B2</accession>
<reference evidence="2" key="2">
    <citation type="submission" date="2020-11" db="EMBL/GenBank/DDBJ databases">
        <authorList>
            <consortium name="DOE Joint Genome Institute"/>
            <person name="Kuo A."/>
            <person name="Miyauchi S."/>
            <person name="Kiss E."/>
            <person name="Drula E."/>
            <person name="Kohler A."/>
            <person name="Sanchez-Garcia M."/>
            <person name="Andreopoulos B."/>
            <person name="Barry K.W."/>
            <person name="Bonito G."/>
            <person name="Buee M."/>
            <person name="Carver A."/>
            <person name="Chen C."/>
            <person name="Cichocki N."/>
            <person name="Clum A."/>
            <person name="Culley D."/>
            <person name="Crous P.W."/>
            <person name="Fauchery L."/>
            <person name="Girlanda M."/>
            <person name="Hayes R."/>
            <person name="Keri Z."/>
            <person name="Labutti K."/>
            <person name="Lipzen A."/>
            <person name="Lombard V."/>
            <person name="Magnuson J."/>
            <person name="Maillard F."/>
            <person name="Morin E."/>
            <person name="Murat C."/>
            <person name="Nolan M."/>
            <person name="Ohm R."/>
            <person name="Pangilinan J."/>
            <person name="Pereira M."/>
            <person name="Perotto S."/>
            <person name="Peter M."/>
            <person name="Riley R."/>
            <person name="Sitrit Y."/>
            <person name="Stielow B."/>
            <person name="Szollosi G."/>
            <person name="Zifcakova L."/>
            <person name="Stursova M."/>
            <person name="Spatafora J.W."/>
            <person name="Tedersoo L."/>
            <person name="Vaario L.-M."/>
            <person name="Yamada A."/>
            <person name="Yan M."/>
            <person name="Wang P."/>
            <person name="Xu J."/>
            <person name="Bruns T."/>
            <person name="Baldrian P."/>
            <person name="Vilgalys R."/>
            <person name="Henrissat B."/>
            <person name="Grigoriev I.V."/>
            <person name="Hibbett D."/>
            <person name="Nagy L.G."/>
            <person name="Martin F.M."/>
        </authorList>
    </citation>
    <scope>NUCLEOTIDE SEQUENCE</scope>
    <source>
        <strain evidence="2">UH-Tt-Lm1</strain>
    </source>
</reference>